<dbReference type="EMBL" id="CABIJS010000111">
    <property type="protein sequence ID" value="VUZ43042.1"/>
    <property type="molecule type" value="Genomic_DNA"/>
</dbReference>
<gene>
    <name evidence="2" type="ORF">WMSIL1_LOCUS2286</name>
    <name evidence="3" type="ORF">WMSIL1_LOCUS3724</name>
</gene>
<keyword evidence="1" id="KW-1133">Transmembrane helix</keyword>
<sequence length="108" mass="12176">MDSSMPLQFDAKNGIQFSIICVSIITLHFISVFFGNHFPPIRIFSLAKEKVLINLNIIGTALMLSFFSFFLTKYAIGRLDLRGFRKSMMKKKAKGIQLRNAIVGKASD</sequence>
<organism evidence="3 4">
    <name type="scientific">Hymenolepis diminuta</name>
    <name type="common">Rat tapeworm</name>
    <dbReference type="NCBI Taxonomy" id="6216"/>
    <lineage>
        <taxon>Eukaryota</taxon>
        <taxon>Metazoa</taxon>
        <taxon>Spiralia</taxon>
        <taxon>Lophotrochozoa</taxon>
        <taxon>Platyhelminthes</taxon>
        <taxon>Cestoda</taxon>
        <taxon>Eucestoda</taxon>
        <taxon>Cyclophyllidea</taxon>
        <taxon>Hymenolepididae</taxon>
        <taxon>Hymenolepis</taxon>
    </lineage>
</organism>
<proteinExistence type="predicted"/>
<dbReference type="Proteomes" id="UP000321570">
    <property type="component" value="Unassembled WGS sequence"/>
</dbReference>
<name>A0A564Y6Y4_HYMDI</name>
<keyword evidence="1" id="KW-0812">Transmembrane</keyword>
<evidence type="ECO:0000256" key="1">
    <source>
        <dbReference type="SAM" id="Phobius"/>
    </source>
</evidence>
<reference evidence="3 4" key="1">
    <citation type="submission" date="2019-07" db="EMBL/GenBank/DDBJ databases">
        <authorList>
            <person name="Jastrzebski P J."/>
            <person name="Paukszto L."/>
            <person name="Jastrzebski P J."/>
        </authorList>
    </citation>
    <scope>NUCLEOTIDE SEQUENCE [LARGE SCALE GENOMIC DNA]</scope>
    <source>
        <strain evidence="3 4">WMS-il1</strain>
    </source>
</reference>
<keyword evidence="4" id="KW-1185">Reference proteome</keyword>
<dbReference type="AlphaFoldDB" id="A0A564Y6Y4"/>
<evidence type="ECO:0000313" key="2">
    <source>
        <dbReference type="EMBL" id="VUZ41458.1"/>
    </source>
</evidence>
<evidence type="ECO:0000313" key="4">
    <source>
        <dbReference type="Proteomes" id="UP000321570"/>
    </source>
</evidence>
<dbReference type="EMBL" id="CABIJS010000057">
    <property type="protein sequence ID" value="VUZ41458.1"/>
    <property type="molecule type" value="Genomic_DNA"/>
</dbReference>
<feature type="transmembrane region" description="Helical" evidence="1">
    <location>
        <begin position="55"/>
        <end position="76"/>
    </location>
</feature>
<keyword evidence="1" id="KW-0472">Membrane</keyword>
<accession>A0A564Y6Y4</accession>
<feature type="transmembrane region" description="Helical" evidence="1">
    <location>
        <begin position="15"/>
        <end position="35"/>
    </location>
</feature>
<evidence type="ECO:0000313" key="3">
    <source>
        <dbReference type="EMBL" id="VUZ43042.1"/>
    </source>
</evidence>
<protein>
    <submittedName>
        <fullName evidence="3">Uncharacterized protein</fullName>
    </submittedName>
</protein>